<dbReference type="PANTHER" id="PTHR39418">
    <property type="entry name" value="DEHYDROGENASE-RELATED"/>
    <property type="match status" value="1"/>
</dbReference>
<evidence type="ECO:0000256" key="2">
    <source>
        <dbReference type="ARBA" id="ARBA00022771"/>
    </source>
</evidence>
<sequence>MEITIKPYEDAIKFHGHNCPGLAIGYRASEIAMKELLSDRAEDEELVCIAENDACSVDGVQFVTGCTMGKGNLIFRDYGKQVYTFILRDSSDAVRIVLKDTSSMDKIDPEAMKARANVFAGNATPAETAAFDRARLKLIDIYLTSPAEEIFEIKHIKPEIPERARIFSSVKCSSCGETVSESRARVQDGKIVCIPCYDEYLGINR</sequence>
<dbReference type="GeneID" id="74307636"/>
<dbReference type="Pfam" id="PF01258">
    <property type="entry name" value="zf-dskA_traR"/>
    <property type="match status" value="1"/>
</dbReference>
<keyword evidence="7" id="KW-1185">Reference proteome</keyword>
<keyword evidence="3" id="KW-0862">Zinc</keyword>
<dbReference type="AlphaFoldDB" id="A0A9E7PJZ0"/>
<proteinExistence type="predicted"/>
<dbReference type="InterPro" id="IPR000962">
    <property type="entry name" value="Znf_DskA_TraR"/>
</dbReference>
<dbReference type="Pfam" id="PF02663">
    <property type="entry name" value="FmdE"/>
    <property type="match status" value="1"/>
</dbReference>
<feature type="domain" description="Formylmethanofuran dehydrogenase subunit E" evidence="5">
    <location>
        <begin position="14"/>
        <end position="152"/>
    </location>
</feature>
<evidence type="ECO:0000313" key="7">
    <source>
        <dbReference type="Proteomes" id="UP001060368"/>
    </source>
</evidence>
<dbReference type="EMBL" id="CP096115">
    <property type="protein sequence ID" value="UUX91324.1"/>
    <property type="molecule type" value="Genomic_DNA"/>
</dbReference>
<dbReference type="GO" id="GO:0008270">
    <property type="term" value="F:zinc ion binding"/>
    <property type="evidence" value="ECO:0007669"/>
    <property type="project" value="UniProtKB-KW"/>
</dbReference>
<evidence type="ECO:0000259" key="5">
    <source>
        <dbReference type="Pfam" id="PF02663"/>
    </source>
</evidence>
<evidence type="ECO:0000256" key="1">
    <source>
        <dbReference type="ARBA" id="ARBA00022723"/>
    </source>
</evidence>
<dbReference type="SUPFAM" id="SSF57716">
    <property type="entry name" value="Glucocorticoid receptor-like (DNA-binding domain)"/>
    <property type="match status" value="1"/>
</dbReference>
<dbReference type="Gene3D" id="3.30.1330.130">
    <property type="match status" value="1"/>
</dbReference>
<evidence type="ECO:0000256" key="3">
    <source>
        <dbReference type="ARBA" id="ARBA00022833"/>
    </source>
</evidence>
<gene>
    <name evidence="6" type="ORF">L6E24_08005</name>
</gene>
<keyword evidence="1" id="KW-0479">Metal-binding</keyword>
<protein>
    <submittedName>
        <fullName evidence="6">FmdE family protein</fullName>
    </submittedName>
</protein>
<keyword evidence="2" id="KW-0863">Zinc-finger</keyword>
<dbReference type="PIRSF" id="PIRSF006578">
    <property type="entry name" value="FwdE"/>
    <property type="match status" value="1"/>
</dbReference>
<dbReference type="InterPro" id="IPR053194">
    <property type="entry name" value="tRNA_methyltr_O"/>
</dbReference>
<accession>A0A9E7PJZ0</accession>
<name>A0A9E7PJZ0_9EURY</name>
<dbReference type="InterPro" id="IPR003814">
    <property type="entry name" value="FmdEsu_dom"/>
</dbReference>
<evidence type="ECO:0000313" key="6">
    <source>
        <dbReference type="EMBL" id="UUX91324.1"/>
    </source>
</evidence>
<dbReference type="KEGG" id="mend:L6E24_08005"/>
<dbReference type="InterPro" id="IPR026328">
    <property type="entry name" value="FmdE"/>
</dbReference>
<evidence type="ECO:0000259" key="4">
    <source>
        <dbReference type="Pfam" id="PF01258"/>
    </source>
</evidence>
<reference evidence="6" key="1">
    <citation type="submission" date="2022-04" db="EMBL/GenBank/DDBJ databases">
        <title>Complete genome of Methanoplanus endosymbiosus DSM 3599.</title>
        <authorList>
            <person name="Chen S.-C."/>
            <person name="You Y.-T."/>
            <person name="Zhou Y.-Z."/>
            <person name="Lai M.-C."/>
        </authorList>
    </citation>
    <scope>NUCLEOTIDE SEQUENCE</scope>
    <source>
        <strain evidence="6">DSM 3599</strain>
    </source>
</reference>
<dbReference type="SUPFAM" id="SSF143555">
    <property type="entry name" value="FwdE-like"/>
    <property type="match status" value="1"/>
</dbReference>
<feature type="domain" description="Zinc finger DksA/TraR C4-type" evidence="4">
    <location>
        <begin position="166"/>
        <end position="200"/>
    </location>
</feature>
<dbReference type="RefSeq" id="WP_257741477.1">
    <property type="nucleotide sequence ID" value="NZ_CP096115.1"/>
</dbReference>
<dbReference type="PANTHER" id="PTHR39418:SF1">
    <property type="entry name" value="DEHYDROGENASE"/>
    <property type="match status" value="1"/>
</dbReference>
<organism evidence="6 7">
    <name type="scientific">Methanoplanus endosymbiosus</name>
    <dbReference type="NCBI Taxonomy" id="33865"/>
    <lineage>
        <taxon>Archaea</taxon>
        <taxon>Methanobacteriati</taxon>
        <taxon>Methanobacteriota</taxon>
        <taxon>Stenosarchaea group</taxon>
        <taxon>Methanomicrobia</taxon>
        <taxon>Methanomicrobiales</taxon>
        <taxon>Methanomicrobiaceae</taxon>
        <taxon>Methanoplanus</taxon>
    </lineage>
</organism>
<dbReference type="Proteomes" id="UP001060368">
    <property type="component" value="Chromosome"/>
</dbReference>